<proteinExistence type="predicted"/>
<dbReference type="SMART" id="SM00834">
    <property type="entry name" value="CxxC_CXXC_SSSS"/>
    <property type="match status" value="1"/>
</dbReference>
<name>A0A485M377_9ZZZZ</name>
<dbReference type="EMBL" id="CAADRM010000124">
    <property type="protein sequence ID" value="VFU16910.1"/>
    <property type="molecule type" value="Genomic_DNA"/>
</dbReference>
<dbReference type="NCBIfam" id="TIGR02605">
    <property type="entry name" value="CxxC_CxxC_SSSS"/>
    <property type="match status" value="1"/>
</dbReference>
<evidence type="ECO:0000259" key="1">
    <source>
        <dbReference type="SMART" id="SM00834"/>
    </source>
</evidence>
<organism evidence="2">
    <name type="scientific">anaerobic digester metagenome</name>
    <dbReference type="NCBI Taxonomy" id="1263854"/>
    <lineage>
        <taxon>unclassified sequences</taxon>
        <taxon>metagenomes</taxon>
        <taxon>ecological metagenomes</taxon>
    </lineage>
</organism>
<reference evidence="2" key="1">
    <citation type="submission" date="2019-03" db="EMBL/GenBank/DDBJ databases">
        <authorList>
            <person name="Hao L."/>
        </authorList>
    </citation>
    <scope>NUCLEOTIDE SEQUENCE</scope>
</reference>
<accession>A0A485M377</accession>
<sequence>MPIYEYKCASCGRVSGFFVQGFGDPENLCCQGCGGKDLKRIISRVNYHQSQSDRLASYDPQARKSDSFYKDTRNIGLHAEHMLQKAGVKPTEEFRSRIENLRSDPSRVIKDSDK</sequence>
<gene>
    <name evidence="2" type="ORF">SCFA_590019</name>
</gene>
<feature type="domain" description="Putative regulatory protein FmdB zinc ribbon" evidence="1">
    <location>
        <begin position="1"/>
        <end position="43"/>
    </location>
</feature>
<dbReference type="Pfam" id="PF09723">
    <property type="entry name" value="Zn_ribbon_8"/>
    <property type="match status" value="1"/>
</dbReference>
<protein>
    <submittedName>
        <fullName evidence="2">Zinc ribbon domain protein</fullName>
    </submittedName>
</protein>
<dbReference type="InterPro" id="IPR013429">
    <property type="entry name" value="Regulatory_FmdB_Zinc_ribbon"/>
</dbReference>
<evidence type="ECO:0000313" key="2">
    <source>
        <dbReference type="EMBL" id="VFU16910.1"/>
    </source>
</evidence>
<dbReference type="AlphaFoldDB" id="A0A485M377"/>